<evidence type="ECO:0000313" key="1">
    <source>
        <dbReference type="EMBL" id="TQL76690.1"/>
    </source>
</evidence>
<name>A0A543AVU5_9ACTN</name>
<comment type="caution">
    <text evidence="1">The sequence shown here is derived from an EMBL/GenBank/DDBJ whole genome shotgun (WGS) entry which is preliminary data.</text>
</comment>
<sequence>MIARDEILARSAAGDDRYPLLTIDEFFDGNDDEQSIAPNQYGYGRPDLAEIAGRLEILAADPAVAWVRIQPHEEMFEPDYVGIAAESVAICSSMSNEDIDARLDVHSLMAEGVFEGFSYAEEDYCEVPEIPKGYTPFTLTWSLTRLPRHVSDCVVVFLAYKTRRRRKPTSCHTRTWTGASSLPRHVSGGAARGLAYQDRRRRPRASCHTRTWTGASGWAFWSGLWRNSTMA</sequence>
<reference evidence="1 2" key="1">
    <citation type="submission" date="2019-06" db="EMBL/GenBank/DDBJ databases">
        <title>Sequencing the genomes of 1000 actinobacteria strains.</title>
        <authorList>
            <person name="Klenk H.-P."/>
        </authorList>
    </citation>
    <scope>NUCLEOTIDE SEQUENCE [LARGE SCALE GENOMIC DNA]</scope>
    <source>
        <strain evidence="1 2">DSM 45928</strain>
    </source>
</reference>
<dbReference type="AlphaFoldDB" id="A0A543AVU5"/>
<protein>
    <submittedName>
        <fullName evidence="1">Uncharacterized protein</fullName>
    </submittedName>
</protein>
<evidence type="ECO:0000313" key="2">
    <source>
        <dbReference type="Proteomes" id="UP000317043"/>
    </source>
</evidence>
<organism evidence="1 2">
    <name type="scientific">Stackebrandtia endophytica</name>
    <dbReference type="NCBI Taxonomy" id="1496996"/>
    <lineage>
        <taxon>Bacteria</taxon>
        <taxon>Bacillati</taxon>
        <taxon>Actinomycetota</taxon>
        <taxon>Actinomycetes</taxon>
        <taxon>Glycomycetales</taxon>
        <taxon>Glycomycetaceae</taxon>
        <taxon>Stackebrandtia</taxon>
    </lineage>
</organism>
<proteinExistence type="predicted"/>
<gene>
    <name evidence="1" type="ORF">FB566_2225</name>
</gene>
<dbReference type="RefSeq" id="WP_142038457.1">
    <property type="nucleotide sequence ID" value="NZ_JBHTGS010000001.1"/>
</dbReference>
<dbReference type="Proteomes" id="UP000317043">
    <property type="component" value="Unassembled WGS sequence"/>
</dbReference>
<keyword evidence="2" id="KW-1185">Reference proteome</keyword>
<dbReference type="EMBL" id="VFOW01000001">
    <property type="protein sequence ID" value="TQL76690.1"/>
    <property type="molecule type" value="Genomic_DNA"/>
</dbReference>
<dbReference type="InParanoid" id="A0A543AVU5"/>
<dbReference type="OrthoDB" id="7013010at2"/>
<accession>A0A543AVU5</accession>